<sequence>MITTASGRFLIWSYGLLHGCSAATVSLKDWHLDHTQQLPGLTVCTTWLEAPSSWLWPQAGNESAELPDKAGVMSRFGPCHGPSQRLHWVRPGMLAAAAVTQNGSLEVLWRSLGRSGKSLWRTASVQLPVDGSITCADVLADSDATLRVVAISSEEPGTVQVMRVSGDPTTGAAQALQVVDQSKLPSPQGGCRVVAAKLHSCSQQGTHAVIVLRQQADLLLGRMHMADGLEWKALDPIPALGPVLAARQQAVHLQRLCTGQICVSVQSDDALRYTFIDTKITAGSGRLESSPGLASMCLSPNGACAALGSRKEDFTELQIAVLKCGTDDSAYTNSITNRLCWSFVTKVSWWDLLQHLKRLSADSPALLAVLARMDNAVHSERYTPRPAFSLLLSAFKLQLLTGSEDSTAQIVCQDLRAMITFQNLAAQLRSLCHGPGKASRMAPAQVIDSEMAPEEAQQAEPWVSWAEIYAELLLRCAARWTRQRMASQAASEGTDALPCIRLLLDSYFTKQMDEVLAAAVVARRALQSEGGSHQALEHAQSLMKAMRTLCRATFASQNRAAVPGKPNSEELEGQLAFAESAQSAFKGNHHLHYHRTLGSCNPVEAFTTGGSSGTLAEWLQPYDGLSERTLTDTSLRLGLKRRTRPQPRPKLARKRVSLPRADDTDSVFGTVTPDITEHPGDKRLKQWRADRDEAIGTAAPWRPAIDDVTGQAMAWLQAPLLASVDGLSSTAALEQSMLQSATAAGFTQAFLSSSLGACPVSASRWHRVHV</sequence>
<feature type="compositionally biased region" description="Basic residues" evidence="1">
    <location>
        <begin position="642"/>
        <end position="657"/>
    </location>
</feature>
<evidence type="ECO:0000313" key="3">
    <source>
        <dbReference type="EMBL" id="CAK0787538.1"/>
    </source>
</evidence>
<feature type="signal peptide" evidence="2">
    <location>
        <begin position="1"/>
        <end position="22"/>
    </location>
</feature>
<dbReference type="Proteomes" id="UP001314263">
    <property type="component" value="Unassembled WGS sequence"/>
</dbReference>
<evidence type="ECO:0000313" key="4">
    <source>
        <dbReference type="Proteomes" id="UP001314263"/>
    </source>
</evidence>
<comment type="caution">
    <text evidence="3">The sequence shown here is derived from an EMBL/GenBank/DDBJ whole genome shotgun (WGS) entry which is preliminary data.</text>
</comment>
<dbReference type="EMBL" id="CAUYUE010000017">
    <property type="protein sequence ID" value="CAK0787538.1"/>
    <property type="molecule type" value="Genomic_DNA"/>
</dbReference>
<proteinExistence type="predicted"/>
<evidence type="ECO:0000256" key="2">
    <source>
        <dbReference type="SAM" id="SignalP"/>
    </source>
</evidence>
<keyword evidence="2" id="KW-0732">Signal</keyword>
<keyword evidence="4" id="KW-1185">Reference proteome</keyword>
<feature type="region of interest" description="Disordered" evidence="1">
    <location>
        <begin position="642"/>
        <end position="679"/>
    </location>
</feature>
<protein>
    <submittedName>
        <fullName evidence="3">Uncharacterized protein</fullName>
    </submittedName>
</protein>
<reference evidence="3 4" key="1">
    <citation type="submission" date="2023-10" db="EMBL/GenBank/DDBJ databases">
        <authorList>
            <person name="Maclean D."/>
            <person name="Macfadyen A."/>
        </authorList>
    </citation>
    <scope>NUCLEOTIDE SEQUENCE [LARGE SCALE GENOMIC DNA]</scope>
</reference>
<dbReference type="AlphaFoldDB" id="A0AAV1IJU2"/>
<name>A0AAV1IJU2_9CHLO</name>
<evidence type="ECO:0000256" key="1">
    <source>
        <dbReference type="SAM" id="MobiDB-lite"/>
    </source>
</evidence>
<gene>
    <name evidence="3" type="ORF">CVIRNUC_010758</name>
</gene>
<organism evidence="3 4">
    <name type="scientific">Coccomyxa viridis</name>
    <dbReference type="NCBI Taxonomy" id="1274662"/>
    <lineage>
        <taxon>Eukaryota</taxon>
        <taxon>Viridiplantae</taxon>
        <taxon>Chlorophyta</taxon>
        <taxon>core chlorophytes</taxon>
        <taxon>Trebouxiophyceae</taxon>
        <taxon>Trebouxiophyceae incertae sedis</taxon>
        <taxon>Coccomyxaceae</taxon>
        <taxon>Coccomyxa</taxon>
    </lineage>
</organism>
<feature type="chain" id="PRO_5043841554" evidence="2">
    <location>
        <begin position="23"/>
        <end position="770"/>
    </location>
</feature>
<accession>A0AAV1IJU2</accession>